<dbReference type="PANTHER" id="PTHR47505:SF1">
    <property type="entry name" value="DNA UTILIZATION PROTEIN YHGH"/>
    <property type="match status" value="1"/>
</dbReference>
<dbReference type="InterPro" id="IPR000836">
    <property type="entry name" value="PRTase_dom"/>
</dbReference>
<keyword evidence="3" id="KW-0808">Transferase</keyword>
<dbReference type="Pfam" id="PF00156">
    <property type="entry name" value="Pribosyltran"/>
    <property type="match status" value="1"/>
</dbReference>
<keyword evidence="3" id="KW-0328">Glycosyltransferase</keyword>
<evidence type="ECO:0000313" key="3">
    <source>
        <dbReference type="EMBL" id="PUE60690.1"/>
    </source>
</evidence>
<dbReference type="PANTHER" id="PTHR47505">
    <property type="entry name" value="DNA UTILIZATION PROTEIN YHGH"/>
    <property type="match status" value="1"/>
</dbReference>
<protein>
    <submittedName>
        <fullName evidence="3">Phosphoribosyltransferase</fullName>
    </submittedName>
</protein>
<feature type="domain" description="Phosphoribosyltransferase" evidence="2">
    <location>
        <begin position="169"/>
        <end position="227"/>
    </location>
</feature>
<dbReference type="EMBL" id="NESP01000001">
    <property type="protein sequence ID" value="PUE60690.1"/>
    <property type="molecule type" value="Genomic_DNA"/>
</dbReference>
<comment type="similarity">
    <text evidence="1">Belongs to the ComF/GntX family.</text>
</comment>
<dbReference type="GO" id="GO:0016757">
    <property type="term" value="F:glycosyltransferase activity"/>
    <property type="evidence" value="ECO:0007669"/>
    <property type="project" value="UniProtKB-KW"/>
</dbReference>
<dbReference type="RefSeq" id="WP_108402790.1">
    <property type="nucleotide sequence ID" value="NZ_NESP01000001.1"/>
</dbReference>
<evidence type="ECO:0000259" key="2">
    <source>
        <dbReference type="Pfam" id="PF00156"/>
    </source>
</evidence>
<evidence type="ECO:0000313" key="4">
    <source>
        <dbReference type="Proteomes" id="UP000251341"/>
    </source>
</evidence>
<dbReference type="Gene3D" id="3.40.50.2020">
    <property type="match status" value="1"/>
</dbReference>
<evidence type="ECO:0000256" key="1">
    <source>
        <dbReference type="ARBA" id="ARBA00008007"/>
    </source>
</evidence>
<dbReference type="SUPFAM" id="SSF53271">
    <property type="entry name" value="PRTase-like"/>
    <property type="match status" value="1"/>
</dbReference>
<reference evidence="3 4" key="1">
    <citation type="submission" date="2017-04" db="EMBL/GenBank/DDBJ databases">
        <title>Unexpected and diverse lifestyles within the genus Limnohabitans.</title>
        <authorList>
            <person name="Kasalicky V."/>
            <person name="Mehrshad M."/>
            <person name="Andrei S.-A."/>
            <person name="Salcher M."/>
            <person name="Kratochvilova H."/>
            <person name="Simek K."/>
            <person name="Ghai R."/>
        </authorList>
    </citation>
    <scope>NUCLEOTIDE SEQUENCE [LARGE SCALE GENOMIC DNA]</scope>
    <source>
        <strain evidence="3 4">MWH-C5</strain>
    </source>
</reference>
<organism evidence="3 4">
    <name type="scientific">Limnohabitans curvus</name>
    <dbReference type="NCBI Taxonomy" id="323423"/>
    <lineage>
        <taxon>Bacteria</taxon>
        <taxon>Pseudomonadati</taxon>
        <taxon>Pseudomonadota</taxon>
        <taxon>Betaproteobacteria</taxon>
        <taxon>Burkholderiales</taxon>
        <taxon>Comamonadaceae</taxon>
        <taxon>Limnohabitans</taxon>
    </lineage>
</organism>
<comment type="caution">
    <text evidence="3">The sequence shown here is derived from an EMBL/GenBank/DDBJ whole genome shotgun (WGS) entry which is preliminary data.</text>
</comment>
<dbReference type="Proteomes" id="UP000251341">
    <property type="component" value="Unassembled WGS sequence"/>
</dbReference>
<proteinExistence type="inferred from homology"/>
<dbReference type="InterPro" id="IPR051910">
    <property type="entry name" value="ComF/GntX_DNA_util-trans"/>
</dbReference>
<dbReference type="CDD" id="cd06223">
    <property type="entry name" value="PRTases_typeI"/>
    <property type="match status" value="1"/>
</dbReference>
<dbReference type="InterPro" id="IPR029057">
    <property type="entry name" value="PRTase-like"/>
</dbReference>
<keyword evidence="4" id="KW-1185">Reference proteome</keyword>
<dbReference type="AlphaFoldDB" id="A0A315ES19"/>
<name>A0A315ES19_9BURK</name>
<accession>A0A315ES19</accession>
<gene>
    <name evidence="3" type="ORF">B9Z44_03425</name>
</gene>
<sequence>MRGMLRLPSLCHICHRWPSQPLCVPCIERFAQPTQRCPTCALTLSHKSICRNCAEHPSPLDACVAAVSYAFPWADCIARFKFQADPSLARALAHLMRHAPWVEPALDAATLVMPMPLAPSRLRERGFNQALELARHLAPHKTNAHTLLRRGDSAHQVGASRHERLEHVRDAFWVAPEHVSTVRGHRVVLVDDVMTTGASMHEAARALRVAGAAHITGLVLARTEEREAHH</sequence>